<comment type="subcellular location">
    <subcellularLocation>
        <location evidence="1">Secreted</location>
    </subcellularLocation>
</comment>
<dbReference type="InParanoid" id="A0A1S3FZD4"/>
<dbReference type="STRING" id="10020.ENSDORP00000023686"/>
<dbReference type="GO" id="GO:0006879">
    <property type="term" value="P:intracellular iron ion homeostasis"/>
    <property type="evidence" value="ECO:0007669"/>
    <property type="project" value="InterPro"/>
</dbReference>
<dbReference type="RefSeq" id="XP_012881735.1">
    <property type="nucleotide sequence ID" value="XM_013026281.1"/>
</dbReference>
<dbReference type="OrthoDB" id="9428792at2759"/>
<evidence type="ECO:0000256" key="5">
    <source>
        <dbReference type="ARBA" id="ARBA00022729"/>
    </source>
</evidence>
<dbReference type="PANTHER" id="PTHR16877">
    <property type="entry name" value="HEPCIDIN"/>
    <property type="match status" value="1"/>
</dbReference>
<dbReference type="Pfam" id="PF06446">
    <property type="entry name" value="Hepcidin"/>
    <property type="match status" value="1"/>
</dbReference>
<keyword evidence="4" id="KW-0372">Hormone</keyword>
<evidence type="ECO:0000313" key="9">
    <source>
        <dbReference type="RefSeq" id="XP_012881735.1"/>
    </source>
</evidence>
<keyword evidence="3" id="KW-0964">Secreted</keyword>
<gene>
    <name evidence="9" type="primary">Hamp</name>
</gene>
<dbReference type="InterPro" id="IPR010500">
    <property type="entry name" value="Hepcidin"/>
</dbReference>
<accession>A0A1S3FZD4</accession>
<proteinExistence type="inferred from homology"/>
<sequence>MALSARVPAACLLLLLLLSSLASAADLQQQAGELAALQPQHTAEARSGLQPVPQKLRERRDSHFPICVFCCGCCKMESACGICCKT</sequence>
<name>A0A1S3FZD4_DIPOR</name>
<organism evidence="8 9">
    <name type="scientific">Dipodomys ordii</name>
    <name type="common">Ord's kangaroo rat</name>
    <dbReference type="NCBI Taxonomy" id="10020"/>
    <lineage>
        <taxon>Eukaryota</taxon>
        <taxon>Metazoa</taxon>
        <taxon>Chordata</taxon>
        <taxon>Craniata</taxon>
        <taxon>Vertebrata</taxon>
        <taxon>Euteleostomi</taxon>
        <taxon>Mammalia</taxon>
        <taxon>Eutheria</taxon>
        <taxon>Euarchontoglires</taxon>
        <taxon>Glires</taxon>
        <taxon>Rodentia</taxon>
        <taxon>Castorimorpha</taxon>
        <taxon>Heteromyidae</taxon>
        <taxon>Dipodomyinae</taxon>
        <taxon>Dipodomys</taxon>
    </lineage>
</organism>
<reference evidence="9" key="1">
    <citation type="submission" date="2025-08" db="UniProtKB">
        <authorList>
            <consortium name="RefSeq"/>
        </authorList>
    </citation>
    <scope>IDENTIFICATION</scope>
    <source>
        <tissue evidence="9">Kidney</tissue>
    </source>
</reference>
<evidence type="ECO:0000256" key="6">
    <source>
        <dbReference type="ARBA" id="ARBA00023157"/>
    </source>
</evidence>
<comment type="similarity">
    <text evidence="2">Belongs to the hepcidin family.</text>
</comment>
<dbReference type="GeneID" id="105993121"/>
<dbReference type="CTD" id="57817"/>
<dbReference type="GO" id="GO:0034760">
    <property type="term" value="P:negative regulation of iron ion transmembrane transport"/>
    <property type="evidence" value="ECO:0007669"/>
    <property type="project" value="TreeGrafter"/>
</dbReference>
<dbReference type="Proteomes" id="UP000081671">
    <property type="component" value="Unplaced"/>
</dbReference>
<feature type="chain" id="PRO_5010266316" evidence="7">
    <location>
        <begin position="25"/>
        <end position="86"/>
    </location>
</feature>
<evidence type="ECO:0000313" key="8">
    <source>
        <dbReference type="Proteomes" id="UP000081671"/>
    </source>
</evidence>
<evidence type="ECO:0000256" key="1">
    <source>
        <dbReference type="ARBA" id="ARBA00004613"/>
    </source>
</evidence>
<dbReference type="PANTHER" id="PTHR16877:SF0">
    <property type="entry name" value="HEPCIDIN"/>
    <property type="match status" value="1"/>
</dbReference>
<dbReference type="KEGG" id="dord:105993121"/>
<keyword evidence="8" id="KW-1185">Reference proteome</keyword>
<dbReference type="GO" id="GO:0042742">
    <property type="term" value="P:defense response to bacterium"/>
    <property type="evidence" value="ECO:0007669"/>
    <property type="project" value="TreeGrafter"/>
</dbReference>
<evidence type="ECO:0000256" key="3">
    <source>
        <dbReference type="ARBA" id="ARBA00022525"/>
    </source>
</evidence>
<evidence type="ECO:0000256" key="4">
    <source>
        <dbReference type="ARBA" id="ARBA00022702"/>
    </source>
</evidence>
<keyword evidence="6" id="KW-1015">Disulfide bond</keyword>
<keyword evidence="5 7" id="KW-0732">Signal</keyword>
<dbReference type="FunCoup" id="A0A1S3FZD4">
    <property type="interactions" value="120"/>
</dbReference>
<feature type="signal peptide" evidence="7">
    <location>
        <begin position="1"/>
        <end position="24"/>
    </location>
</feature>
<evidence type="ECO:0000256" key="2">
    <source>
        <dbReference type="ARBA" id="ARBA00008022"/>
    </source>
</evidence>
<protein>
    <submittedName>
        <fullName evidence="9">Hepcidin</fullName>
    </submittedName>
</protein>
<dbReference type="GO" id="GO:0005179">
    <property type="term" value="F:hormone activity"/>
    <property type="evidence" value="ECO:0007669"/>
    <property type="project" value="UniProtKB-KW"/>
</dbReference>
<dbReference type="GO" id="GO:0005615">
    <property type="term" value="C:extracellular space"/>
    <property type="evidence" value="ECO:0007669"/>
    <property type="project" value="TreeGrafter"/>
</dbReference>
<evidence type="ECO:0000256" key="7">
    <source>
        <dbReference type="SAM" id="SignalP"/>
    </source>
</evidence>
<dbReference type="AlphaFoldDB" id="A0A1S3FZD4"/>